<accession>H1XVY2</accession>
<dbReference type="Gene3D" id="3.30.1390.20">
    <property type="entry name" value="Ribosomal protein L30, ferredoxin-like fold domain"/>
    <property type="match status" value="1"/>
</dbReference>
<dbReference type="FunFam" id="3.30.1390.20:FF:000001">
    <property type="entry name" value="50S ribosomal protein L30"/>
    <property type="match status" value="1"/>
</dbReference>
<dbReference type="STRING" id="880073.Cabys_920"/>
<dbReference type="HAMAP" id="MF_01371_B">
    <property type="entry name" value="Ribosomal_uL30_B"/>
    <property type="match status" value="1"/>
</dbReference>
<evidence type="ECO:0000256" key="1">
    <source>
        <dbReference type="ARBA" id="ARBA00007594"/>
    </source>
</evidence>
<dbReference type="HOGENOM" id="CLU_131047_2_1_0"/>
<dbReference type="InterPro" id="IPR016082">
    <property type="entry name" value="Ribosomal_uL30_ferredoxin-like"/>
</dbReference>
<evidence type="ECO:0000313" key="11">
    <source>
        <dbReference type="Proteomes" id="UP000183868"/>
    </source>
</evidence>
<dbReference type="KEGG" id="caby:Cabys_920"/>
<keyword evidence="10" id="KW-1185">Reference proteome</keyword>
<dbReference type="PaxDb" id="880073-Calab_2144"/>
<reference evidence="9 10" key="1">
    <citation type="submission" date="2011-09" db="EMBL/GenBank/DDBJ databases">
        <title>The permanent draft genome of Caldithrix abyssi DSM 13497.</title>
        <authorList>
            <consortium name="US DOE Joint Genome Institute (JGI-PGF)"/>
            <person name="Lucas S."/>
            <person name="Han J."/>
            <person name="Lapidus A."/>
            <person name="Bruce D."/>
            <person name="Goodwin L."/>
            <person name="Pitluck S."/>
            <person name="Peters L."/>
            <person name="Kyrpides N."/>
            <person name="Mavromatis K."/>
            <person name="Ivanova N."/>
            <person name="Mikhailova N."/>
            <person name="Chertkov O."/>
            <person name="Detter J.C."/>
            <person name="Tapia R."/>
            <person name="Han C."/>
            <person name="Land M."/>
            <person name="Hauser L."/>
            <person name="Markowitz V."/>
            <person name="Cheng J.-F."/>
            <person name="Hugenholtz P."/>
            <person name="Woyke T."/>
            <person name="Wu D."/>
            <person name="Spring S."/>
            <person name="Brambilla E."/>
            <person name="Klenk H.-P."/>
            <person name="Eisen J.A."/>
        </authorList>
    </citation>
    <scope>NUCLEOTIDE SEQUENCE [LARGE SCALE GENOMIC DNA]</scope>
    <source>
        <strain evidence="9 10">DSM 13497</strain>
    </source>
</reference>
<comment type="similarity">
    <text evidence="1 6">Belongs to the universal ribosomal protein uL30 family.</text>
</comment>
<dbReference type="AlphaFoldDB" id="H1XVY2"/>
<organism evidence="9 10">
    <name type="scientific">Caldithrix abyssi DSM 13497</name>
    <dbReference type="NCBI Taxonomy" id="880073"/>
    <lineage>
        <taxon>Bacteria</taxon>
        <taxon>Pseudomonadati</taxon>
        <taxon>Calditrichota</taxon>
        <taxon>Calditrichia</taxon>
        <taxon>Calditrichales</taxon>
        <taxon>Calditrichaceae</taxon>
        <taxon>Caldithrix</taxon>
    </lineage>
</organism>
<dbReference type="PANTHER" id="PTHR15892">
    <property type="entry name" value="MITOCHONDRIAL RIBOSOMAL PROTEIN L30"/>
    <property type="match status" value="1"/>
</dbReference>
<protein>
    <recommendedName>
        <fullName evidence="5">50S ribosomal protein L30</fullName>
    </recommendedName>
</protein>
<gene>
    <name evidence="8" type="primary">l30P</name>
    <name evidence="8" type="ORF">Cabys_920</name>
    <name evidence="9" type="ORF">Calab_2144</name>
</gene>
<evidence type="ECO:0000259" key="7">
    <source>
        <dbReference type="Pfam" id="PF00327"/>
    </source>
</evidence>
<dbReference type="PANTHER" id="PTHR15892:SF2">
    <property type="entry name" value="LARGE RIBOSOMAL SUBUNIT PROTEIN UL30M"/>
    <property type="match status" value="1"/>
</dbReference>
<evidence type="ECO:0000256" key="5">
    <source>
        <dbReference type="ARBA" id="ARBA00035492"/>
    </source>
</evidence>
<dbReference type="NCBIfam" id="TIGR01308">
    <property type="entry name" value="rpmD_bact"/>
    <property type="match status" value="1"/>
</dbReference>
<evidence type="ECO:0000256" key="3">
    <source>
        <dbReference type="ARBA" id="ARBA00022980"/>
    </source>
</evidence>
<evidence type="ECO:0000256" key="2">
    <source>
        <dbReference type="ARBA" id="ARBA00011838"/>
    </source>
</evidence>
<dbReference type="EMBL" id="CM001402">
    <property type="protein sequence ID" value="EHO41754.1"/>
    <property type="molecule type" value="Genomic_DNA"/>
</dbReference>
<dbReference type="InterPro" id="IPR018038">
    <property type="entry name" value="Ribosomal_uL30_CS"/>
</dbReference>
<evidence type="ECO:0000313" key="8">
    <source>
        <dbReference type="EMBL" id="APF17671.1"/>
    </source>
</evidence>
<dbReference type="InterPro" id="IPR005996">
    <property type="entry name" value="Ribosomal_uL30_bac-type"/>
</dbReference>
<dbReference type="CDD" id="cd01658">
    <property type="entry name" value="Ribosomal_L30"/>
    <property type="match status" value="1"/>
</dbReference>
<evidence type="ECO:0000313" key="9">
    <source>
        <dbReference type="EMBL" id="EHO41754.1"/>
    </source>
</evidence>
<feature type="domain" description="Large ribosomal subunit protein uL30-like ferredoxin-like fold" evidence="7">
    <location>
        <begin position="16"/>
        <end position="66"/>
    </location>
</feature>
<keyword evidence="3 6" id="KW-0689">Ribosomal protein</keyword>
<evidence type="ECO:0000313" key="10">
    <source>
        <dbReference type="Proteomes" id="UP000004671"/>
    </source>
</evidence>
<dbReference type="GO" id="GO:0003735">
    <property type="term" value="F:structural constituent of ribosome"/>
    <property type="evidence" value="ECO:0007669"/>
    <property type="project" value="InterPro"/>
</dbReference>
<dbReference type="InParanoid" id="H1XVY2"/>
<dbReference type="Pfam" id="PF00327">
    <property type="entry name" value="Ribosomal_L30"/>
    <property type="match status" value="1"/>
</dbReference>
<dbReference type="SUPFAM" id="SSF55129">
    <property type="entry name" value="Ribosomal protein L30p/L7e"/>
    <property type="match status" value="1"/>
</dbReference>
<reference evidence="8 11" key="2">
    <citation type="submission" date="2016-11" db="EMBL/GenBank/DDBJ databases">
        <title>Genomic analysis of Caldithrix abyssi and proposal of a novel bacterial phylum Caldithrichaeota.</title>
        <authorList>
            <person name="Kublanov I."/>
            <person name="Sigalova O."/>
            <person name="Gavrilov S."/>
            <person name="Lebedinsky A."/>
            <person name="Ivanova N."/>
            <person name="Daum C."/>
            <person name="Reddy T."/>
            <person name="Klenk H.P."/>
            <person name="Goker M."/>
            <person name="Reva O."/>
            <person name="Miroshnichenko M."/>
            <person name="Kyprides N."/>
            <person name="Woyke T."/>
            <person name="Gelfand M."/>
        </authorList>
    </citation>
    <scope>NUCLEOTIDE SEQUENCE [LARGE SCALE GENOMIC DNA]</scope>
    <source>
        <strain evidence="8 11">LF13</strain>
    </source>
</reference>
<dbReference type="InterPro" id="IPR036919">
    <property type="entry name" value="Ribo_uL30_ferredoxin-like_sf"/>
</dbReference>
<dbReference type="PIRSF" id="PIRSF002211">
    <property type="entry name" value="Ribosomal_L30_bac-type"/>
    <property type="match status" value="1"/>
</dbReference>
<evidence type="ECO:0000256" key="6">
    <source>
        <dbReference type="RuleBase" id="RU003734"/>
    </source>
</evidence>
<dbReference type="eggNOG" id="COG1841">
    <property type="taxonomic scope" value="Bacteria"/>
</dbReference>
<dbReference type="EMBL" id="CP018099">
    <property type="protein sequence ID" value="APF17671.1"/>
    <property type="molecule type" value="Genomic_DNA"/>
</dbReference>
<sequence>MQGMEIMAKKKSEKKIRITQVRSLIGRPEPQRRTIKALGLRKMNHSVEHVATPQILGMVNKVRHLVKVEEL</sequence>
<dbReference type="GO" id="GO:0006412">
    <property type="term" value="P:translation"/>
    <property type="evidence" value="ECO:0007669"/>
    <property type="project" value="InterPro"/>
</dbReference>
<dbReference type="Proteomes" id="UP000004671">
    <property type="component" value="Chromosome"/>
</dbReference>
<comment type="subunit">
    <text evidence="2">Part of the 50S ribosomal subunit.</text>
</comment>
<dbReference type="GO" id="GO:0022625">
    <property type="term" value="C:cytosolic large ribosomal subunit"/>
    <property type="evidence" value="ECO:0007669"/>
    <property type="project" value="TreeGrafter"/>
</dbReference>
<dbReference type="FunCoup" id="H1XVY2">
    <property type="interactions" value="391"/>
</dbReference>
<dbReference type="Proteomes" id="UP000183868">
    <property type="component" value="Chromosome"/>
</dbReference>
<name>H1XVY2_CALAY</name>
<keyword evidence="4 6" id="KW-0687">Ribonucleoprotein</keyword>
<proteinExistence type="inferred from homology"/>
<evidence type="ECO:0000256" key="4">
    <source>
        <dbReference type="ARBA" id="ARBA00023274"/>
    </source>
</evidence>
<dbReference type="PROSITE" id="PS00634">
    <property type="entry name" value="RIBOSOMAL_L30"/>
    <property type="match status" value="1"/>
</dbReference>